<evidence type="ECO:0000256" key="7">
    <source>
        <dbReference type="ARBA" id="ARBA00022723"/>
    </source>
</evidence>
<evidence type="ECO:0000313" key="15">
    <source>
        <dbReference type="EMBL" id="MBN1573078.1"/>
    </source>
</evidence>
<evidence type="ECO:0000259" key="14">
    <source>
        <dbReference type="Pfam" id="PF02163"/>
    </source>
</evidence>
<protein>
    <submittedName>
        <fullName evidence="15">Site-2 protease family protein</fullName>
    </submittedName>
</protein>
<keyword evidence="6 13" id="KW-0812">Transmembrane</keyword>
<dbReference type="GO" id="GO:0008237">
    <property type="term" value="F:metallopeptidase activity"/>
    <property type="evidence" value="ECO:0007669"/>
    <property type="project" value="UniProtKB-KW"/>
</dbReference>
<accession>A0A9D8PP41</accession>
<keyword evidence="5 15" id="KW-0645">Protease</keyword>
<dbReference type="InterPro" id="IPR052348">
    <property type="entry name" value="Metallopeptidase_M50B"/>
</dbReference>
<dbReference type="InterPro" id="IPR008915">
    <property type="entry name" value="Peptidase_M50"/>
</dbReference>
<keyword evidence="8" id="KW-0378">Hydrolase</keyword>
<dbReference type="Pfam" id="PF02163">
    <property type="entry name" value="Peptidase_M50"/>
    <property type="match status" value="1"/>
</dbReference>
<gene>
    <name evidence="15" type="ORF">JW984_07780</name>
</gene>
<proteinExistence type="inferred from homology"/>
<reference evidence="15" key="2">
    <citation type="submission" date="2021-01" db="EMBL/GenBank/DDBJ databases">
        <authorList>
            <person name="Hahn C.R."/>
            <person name="Youssef N.H."/>
            <person name="Elshahed M."/>
        </authorList>
    </citation>
    <scope>NUCLEOTIDE SEQUENCE</scope>
    <source>
        <strain evidence="15">Zod_Metabat.24</strain>
    </source>
</reference>
<feature type="transmembrane region" description="Helical" evidence="13">
    <location>
        <begin position="196"/>
        <end position="224"/>
    </location>
</feature>
<evidence type="ECO:0000313" key="16">
    <source>
        <dbReference type="Proteomes" id="UP000809273"/>
    </source>
</evidence>
<keyword evidence="10 13" id="KW-1133">Transmembrane helix</keyword>
<evidence type="ECO:0000256" key="2">
    <source>
        <dbReference type="ARBA" id="ARBA00004651"/>
    </source>
</evidence>
<feature type="transmembrane region" description="Helical" evidence="13">
    <location>
        <begin position="141"/>
        <end position="162"/>
    </location>
</feature>
<dbReference type="CDD" id="cd06158">
    <property type="entry name" value="S2P-M50_like_1"/>
    <property type="match status" value="1"/>
</dbReference>
<evidence type="ECO:0000256" key="4">
    <source>
        <dbReference type="ARBA" id="ARBA00022475"/>
    </source>
</evidence>
<comment type="cofactor">
    <cofactor evidence="1">
        <name>Zn(2+)</name>
        <dbReference type="ChEBI" id="CHEBI:29105"/>
    </cofactor>
</comment>
<evidence type="ECO:0000256" key="13">
    <source>
        <dbReference type="SAM" id="Phobius"/>
    </source>
</evidence>
<dbReference type="InterPro" id="IPR044537">
    <property type="entry name" value="Rip2-like"/>
</dbReference>
<name>A0A9D8PP41_9DELT</name>
<feature type="transmembrane region" description="Helical" evidence="13">
    <location>
        <begin position="56"/>
        <end position="77"/>
    </location>
</feature>
<sequence length="237" mass="25623">MGFDILEIIRKALLWVIPIFVAVVFHEVAHGYAALKLGDTTARDSGRLTLNPIPHIDPMGTVIIPLLLLAINSPFLFGYAKPVPVNFFRLKNPKRDMIFVAAAGPASNFMIAIIAAIFLRAIFIFYPAVDLGSQVGFPQSLITTGVTILLYTYILSVVLGIFNLTPVPPLDGGRIVVGLLPDKAAENYSRVEPFGIFIVIGLLFLTPLNKVFGIAIFLISYIMLGGEIASKLLGLGG</sequence>
<evidence type="ECO:0000256" key="11">
    <source>
        <dbReference type="ARBA" id="ARBA00023049"/>
    </source>
</evidence>
<dbReference type="GO" id="GO:0006508">
    <property type="term" value="P:proteolysis"/>
    <property type="evidence" value="ECO:0007669"/>
    <property type="project" value="UniProtKB-KW"/>
</dbReference>
<reference evidence="15" key="1">
    <citation type="journal article" date="2021" name="Environ. Microbiol.">
        <title>Genomic characterization of three novel Desulfobacterota classes expand the metabolic and phylogenetic diversity of the phylum.</title>
        <authorList>
            <person name="Murphy C.L."/>
            <person name="Biggerstaff J."/>
            <person name="Eichhorn A."/>
            <person name="Ewing E."/>
            <person name="Shahan R."/>
            <person name="Soriano D."/>
            <person name="Stewart S."/>
            <person name="VanMol K."/>
            <person name="Walker R."/>
            <person name="Walters P."/>
            <person name="Elshahed M.S."/>
            <person name="Youssef N.H."/>
        </authorList>
    </citation>
    <scope>NUCLEOTIDE SEQUENCE</scope>
    <source>
        <strain evidence="15">Zod_Metabat.24</strain>
    </source>
</reference>
<evidence type="ECO:0000256" key="6">
    <source>
        <dbReference type="ARBA" id="ARBA00022692"/>
    </source>
</evidence>
<evidence type="ECO:0000256" key="12">
    <source>
        <dbReference type="ARBA" id="ARBA00023136"/>
    </source>
</evidence>
<evidence type="ECO:0000256" key="1">
    <source>
        <dbReference type="ARBA" id="ARBA00001947"/>
    </source>
</evidence>
<evidence type="ECO:0000256" key="5">
    <source>
        <dbReference type="ARBA" id="ARBA00022670"/>
    </source>
</evidence>
<feature type="domain" description="Peptidase M50" evidence="14">
    <location>
        <begin position="16"/>
        <end position="203"/>
    </location>
</feature>
<organism evidence="15 16">
    <name type="scientific">Candidatus Zymogenus saltonus</name>
    <dbReference type="NCBI Taxonomy" id="2844893"/>
    <lineage>
        <taxon>Bacteria</taxon>
        <taxon>Deltaproteobacteria</taxon>
        <taxon>Candidatus Zymogenia</taxon>
        <taxon>Candidatus Zymogeniales</taxon>
        <taxon>Candidatus Zymogenaceae</taxon>
        <taxon>Candidatus Zymogenus</taxon>
    </lineage>
</organism>
<comment type="similarity">
    <text evidence="3">Belongs to the peptidase M50B family.</text>
</comment>
<keyword evidence="4" id="KW-1003">Cell membrane</keyword>
<keyword evidence="12 13" id="KW-0472">Membrane</keyword>
<evidence type="ECO:0000256" key="8">
    <source>
        <dbReference type="ARBA" id="ARBA00022801"/>
    </source>
</evidence>
<dbReference type="GO" id="GO:0046872">
    <property type="term" value="F:metal ion binding"/>
    <property type="evidence" value="ECO:0007669"/>
    <property type="project" value="UniProtKB-KW"/>
</dbReference>
<dbReference type="PANTHER" id="PTHR35864">
    <property type="entry name" value="ZINC METALLOPROTEASE MJ0611-RELATED"/>
    <property type="match status" value="1"/>
</dbReference>
<evidence type="ECO:0000256" key="10">
    <source>
        <dbReference type="ARBA" id="ARBA00022989"/>
    </source>
</evidence>
<evidence type="ECO:0000256" key="3">
    <source>
        <dbReference type="ARBA" id="ARBA00007931"/>
    </source>
</evidence>
<dbReference type="GO" id="GO:0005886">
    <property type="term" value="C:plasma membrane"/>
    <property type="evidence" value="ECO:0007669"/>
    <property type="project" value="UniProtKB-SubCell"/>
</dbReference>
<comment type="caution">
    <text evidence="15">The sequence shown here is derived from an EMBL/GenBank/DDBJ whole genome shotgun (WGS) entry which is preliminary data.</text>
</comment>
<feature type="transmembrane region" description="Helical" evidence="13">
    <location>
        <begin position="12"/>
        <end position="35"/>
    </location>
</feature>
<comment type="subcellular location">
    <subcellularLocation>
        <location evidence="2">Cell membrane</location>
        <topology evidence="2">Multi-pass membrane protein</topology>
    </subcellularLocation>
</comment>
<dbReference type="AlphaFoldDB" id="A0A9D8PP41"/>
<feature type="transmembrane region" description="Helical" evidence="13">
    <location>
        <begin position="97"/>
        <end position="129"/>
    </location>
</feature>
<dbReference type="Proteomes" id="UP000809273">
    <property type="component" value="Unassembled WGS sequence"/>
</dbReference>
<keyword evidence="11" id="KW-0482">Metalloprotease</keyword>
<keyword evidence="9" id="KW-0862">Zinc</keyword>
<evidence type="ECO:0000256" key="9">
    <source>
        <dbReference type="ARBA" id="ARBA00022833"/>
    </source>
</evidence>
<dbReference type="EMBL" id="JAFGIX010000038">
    <property type="protein sequence ID" value="MBN1573078.1"/>
    <property type="molecule type" value="Genomic_DNA"/>
</dbReference>
<keyword evidence="7" id="KW-0479">Metal-binding</keyword>
<dbReference type="PANTHER" id="PTHR35864:SF1">
    <property type="entry name" value="ZINC METALLOPROTEASE YWHC-RELATED"/>
    <property type="match status" value="1"/>
</dbReference>